<reference evidence="1 2" key="1">
    <citation type="journal article" date="2019" name="Sci. Rep.">
        <title>Orb-weaving spider Araneus ventricosus genome elucidates the spidroin gene catalogue.</title>
        <authorList>
            <person name="Kono N."/>
            <person name="Nakamura H."/>
            <person name="Ohtoshi R."/>
            <person name="Moran D.A.P."/>
            <person name="Shinohara A."/>
            <person name="Yoshida Y."/>
            <person name="Fujiwara M."/>
            <person name="Mori M."/>
            <person name="Tomita M."/>
            <person name="Arakawa K."/>
        </authorList>
    </citation>
    <scope>NUCLEOTIDE SEQUENCE [LARGE SCALE GENOMIC DNA]</scope>
</reference>
<organism evidence="1 2">
    <name type="scientific">Araneus ventricosus</name>
    <name type="common">Orbweaver spider</name>
    <name type="synonym">Epeira ventricosa</name>
    <dbReference type="NCBI Taxonomy" id="182803"/>
    <lineage>
        <taxon>Eukaryota</taxon>
        <taxon>Metazoa</taxon>
        <taxon>Ecdysozoa</taxon>
        <taxon>Arthropoda</taxon>
        <taxon>Chelicerata</taxon>
        <taxon>Arachnida</taxon>
        <taxon>Araneae</taxon>
        <taxon>Araneomorphae</taxon>
        <taxon>Entelegynae</taxon>
        <taxon>Araneoidea</taxon>
        <taxon>Araneidae</taxon>
        <taxon>Araneus</taxon>
    </lineage>
</organism>
<comment type="caution">
    <text evidence="1">The sequence shown here is derived from an EMBL/GenBank/DDBJ whole genome shotgun (WGS) entry which is preliminary data.</text>
</comment>
<evidence type="ECO:0000313" key="1">
    <source>
        <dbReference type="EMBL" id="GBL86413.1"/>
    </source>
</evidence>
<evidence type="ECO:0000313" key="2">
    <source>
        <dbReference type="Proteomes" id="UP000499080"/>
    </source>
</evidence>
<sequence>MFAHRLFGHPGVNHPKPLRKSLAITCQCGSLPRATCGSPPQFFPPSPCWSLFIYLPGHKSSDATAYFGVFVDIKRSFAYIFILSLSGWTQVTDLPSTRWRYNESSFSFFFACKEWKANKGTFY</sequence>
<dbReference type="AlphaFoldDB" id="A0A4Y2B2Z6"/>
<dbReference type="Proteomes" id="UP000499080">
    <property type="component" value="Unassembled WGS sequence"/>
</dbReference>
<dbReference type="EMBL" id="BGPR01000048">
    <property type="protein sequence ID" value="GBL86413.1"/>
    <property type="molecule type" value="Genomic_DNA"/>
</dbReference>
<accession>A0A4Y2B2Z6</accession>
<protein>
    <submittedName>
        <fullName evidence="1">Uncharacterized protein</fullName>
    </submittedName>
</protein>
<name>A0A4Y2B2Z6_ARAVE</name>
<gene>
    <name evidence="1" type="ORF">AVEN_164577_1</name>
</gene>
<keyword evidence="2" id="KW-1185">Reference proteome</keyword>
<proteinExistence type="predicted"/>